<proteinExistence type="predicted"/>
<feature type="domain" description="Siphovirus-type tail component C-terminal" evidence="2">
    <location>
        <begin position="178"/>
        <end position="283"/>
    </location>
</feature>
<gene>
    <name evidence="3" type="ORF">BkAM31D_02445</name>
</gene>
<protein>
    <submittedName>
        <fullName evidence="3">Phage tail protein</fullName>
    </submittedName>
</protein>
<accession>A0A1X9M5S8</accession>
<dbReference type="Gene3D" id="2.40.30.200">
    <property type="match status" value="1"/>
</dbReference>
<evidence type="ECO:0000313" key="4">
    <source>
        <dbReference type="Proteomes" id="UP000193006"/>
    </source>
</evidence>
<dbReference type="KEGG" id="bkw:BkAM31D_02445"/>
<dbReference type="EMBL" id="CP020814">
    <property type="protein sequence ID" value="ARK28799.1"/>
    <property type="molecule type" value="Genomic_DNA"/>
</dbReference>
<dbReference type="RefSeq" id="WP_066158352.1">
    <property type="nucleotide sequence ID" value="NZ_CP020814.1"/>
</dbReference>
<organism evidence="3 4">
    <name type="scientific">Halalkalibacter krulwichiae</name>
    <dbReference type="NCBI Taxonomy" id="199441"/>
    <lineage>
        <taxon>Bacteria</taxon>
        <taxon>Bacillati</taxon>
        <taxon>Bacillota</taxon>
        <taxon>Bacilli</taxon>
        <taxon>Bacillales</taxon>
        <taxon>Bacillaceae</taxon>
        <taxon>Halalkalibacter</taxon>
    </lineage>
</organism>
<evidence type="ECO:0000259" key="1">
    <source>
        <dbReference type="Pfam" id="PF05709"/>
    </source>
</evidence>
<dbReference type="Gene3D" id="2.60.120.860">
    <property type="match status" value="1"/>
</dbReference>
<dbReference type="InterPro" id="IPR008841">
    <property type="entry name" value="Siphovirus-type_tail_N"/>
</dbReference>
<evidence type="ECO:0000313" key="3">
    <source>
        <dbReference type="EMBL" id="ARK28799.1"/>
    </source>
</evidence>
<keyword evidence="4" id="KW-1185">Reference proteome</keyword>
<dbReference type="STRING" id="199441.BkAM31D_02445"/>
<sequence length="286" mass="32053">MLKIFYTTYNGQSIELYSYPFRVYLVEGLGDVEAEIQAQKSPYQDGSTFLDAVLQERHITIGLKIIGDNEVELSQRKRRLSSIFNPKLGLGILKVAIANEIYEIEAAAESVPFYPDGKTNRGKYFQKAQINLICPKPYWQSPIIRTEELNAFVPKLKYPTTYPVTYGTRGSEATLTNDGHVATPVEIVFEGPAVEPIITNRTTGEFIKIRRELGAGEKLVINTAFGRDRKVEIDRGNGVIENAWGYIDIWESALFQLEVGSNIIEHNALSGYGSVTVSFKNQYVGI</sequence>
<dbReference type="Proteomes" id="UP000193006">
    <property type="component" value="Chromosome"/>
</dbReference>
<name>A0A1X9M5S8_9BACI</name>
<feature type="domain" description="Siphovirus-type tail component RIFT-related" evidence="1">
    <location>
        <begin position="10"/>
        <end position="134"/>
    </location>
</feature>
<reference evidence="3 4" key="1">
    <citation type="submission" date="2017-04" db="EMBL/GenBank/DDBJ databases">
        <title>Bacillus krulwichiae AM31D Genome sequencing and assembly.</title>
        <authorList>
            <person name="Krulwich T.A."/>
            <person name="Anastor L."/>
            <person name="Ehrlich R."/>
            <person name="Ehrlich G.D."/>
            <person name="Janto B."/>
        </authorList>
    </citation>
    <scope>NUCLEOTIDE SEQUENCE [LARGE SCALE GENOMIC DNA]</scope>
    <source>
        <strain evidence="3 4">AM31D</strain>
    </source>
</reference>
<dbReference type="AlphaFoldDB" id="A0A1X9M5S8"/>
<dbReference type="Pfam" id="PF22768">
    <property type="entry name" value="SPP1_Dit"/>
    <property type="match status" value="1"/>
</dbReference>
<dbReference type="InterPro" id="IPR054738">
    <property type="entry name" value="Siphovirus-type_tail_C"/>
</dbReference>
<dbReference type="Pfam" id="PF05709">
    <property type="entry name" value="Sipho_tail"/>
    <property type="match status" value="1"/>
</dbReference>
<evidence type="ECO:0000259" key="2">
    <source>
        <dbReference type="Pfam" id="PF22768"/>
    </source>
</evidence>